<protein>
    <submittedName>
        <fullName evidence="3">Uncharacterized protein</fullName>
    </submittedName>
</protein>
<organism evidence="3 4">
    <name type="scientific">Levilactobacillus spicheri</name>
    <dbReference type="NCBI Taxonomy" id="216463"/>
    <lineage>
        <taxon>Bacteria</taxon>
        <taxon>Bacillati</taxon>
        <taxon>Bacillota</taxon>
        <taxon>Bacilli</taxon>
        <taxon>Lactobacillales</taxon>
        <taxon>Lactobacillaceae</taxon>
        <taxon>Levilactobacillus</taxon>
    </lineage>
</organism>
<comment type="caution">
    <text evidence="3">The sequence shown here is derived from an EMBL/GenBank/DDBJ whole genome shotgun (WGS) entry which is preliminary data.</text>
</comment>
<evidence type="ECO:0000313" key="3">
    <source>
        <dbReference type="EMBL" id="KJW13676.1"/>
    </source>
</evidence>
<dbReference type="Proteomes" id="UP000033491">
    <property type="component" value="Unassembled WGS sequence"/>
</dbReference>
<dbReference type="AlphaFoldDB" id="A0A0F3RUK1"/>
<feature type="compositionally biased region" description="Polar residues" evidence="1">
    <location>
        <begin position="30"/>
        <end position="60"/>
    </location>
</feature>
<keyword evidence="2" id="KW-0732">Signal</keyword>
<dbReference type="RefSeq" id="WP_045806466.1">
    <property type="nucleotide sequence ID" value="NZ_JZCR01000005.1"/>
</dbReference>
<evidence type="ECO:0000256" key="1">
    <source>
        <dbReference type="SAM" id="MobiDB-lite"/>
    </source>
</evidence>
<sequence>MNKMGKVTLLMTTAMLSGGLIMPTHVALASSDSNDSTLPVKSGTSYVQESENIETESISAESEPKDTTVFISNEQILNGLTAQGYNIHDIYSQKTLDELYAEDMMRSGSNWDHIKGNYRTVGMSSKVFNTKKNLSISVVAAIISSATGQPAATWMVKEMISHPTDIKRGVWIHYKRVTLHRNNGFAYKVWNITKWGYQ</sequence>
<proteinExistence type="predicted"/>
<dbReference type="EMBL" id="JZCR01000005">
    <property type="protein sequence ID" value="KJW13676.1"/>
    <property type="molecule type" value="Genomic_DNA"/>
</dbReference>
<reference evidence="3 4" key="1">
    <citation type="submission" date="2015-03" db="EMBL/GenBank/DDBJ databases">
        <authorList>
            <person name="Zheng J."/>
            <person name="Ganezle M."/>
        </authorList>
    </citation>
    <scope>NUCLEOTIDE SEQUENCE [LARGE SCALE GENOMIC DNA]</scope>
    <source>
        <strain evidence="3 4">LP38</strain>
    </source>
</reference>
<feature type="chain" id="PRO_5002465918" evidence="2">
    <location>
        <begin position="30"/>
        <end position="198"/>
    </location>
</feature>
<feature type="region of interest" description="Disordered" evidence="1">
    <location>
        <begin position="30"/>
        <end position="61"/>
    </location>
</feature>
<evidence type="ECO:0000256" key="2">
    <source>
        <dbReference type="SAM" id="SignalP"/>
    </source>
</evidence>
<feature type="signal peptide" evidence="2">
    <location>
        <begin position="1"/>
        <end position="29"/>
    </location>
</feature>
<evidence type="ECO:0000313" key="4">
    <source>
        <dbReference type="Proteomes" id="UP000033491"/>
    </source>
</evidence>
<name>A0A0F3RUK1_9LACO</name>
<accession>A0A0F3RUK1</accession>
<gene>
    <name evidence="3" type="ORF">VC81_01925</name>
</gene>
<dbReference type="PATRIC" id="fig|216463.3.peg.2186"/>